<dbReference type="InterPro" id="IPR003599">
    <property type="entry name" value="Ig_sub"/>
</dbReference>
<evidence type="ECO:0000256" key="5">
    <source>
        <dbReference type="SAM" id="Phobius"/>
    </source>
</evidence>
<evidence type="ECO:0000256" key="1">
    <source>
        <dbReference type="ARBA" id="ARBA00022729"/>
    </source>
</evidence>
<evidence type="ECO:0000259" key="7">
    <source>
        <dbReference type="SMART" id="SM00409"/>
    </source>
</evidence>
<dbReference type="FunFam" id="2.60.40.10:FF:000049">
    <property type="entry name" value="Leukocyte immunoglobulin-like receptor subfamily B member 1"/>
    <property type="match status" value="2"/>
</dbReference>
<evidence type="ECO:0000313" key="9">
    <source>
        <dbReference type="Proteomes" id="UP000233100"/>
    </source>
</evidence>
<dbReference type="Pfam" id="PF00047">
    <property type="entry name" value="ig"/>
    <property type="match status" value="2"/>
</dbReference>
<sequence length="358" mass="39015">MAPKLITLLCLGFCLNQKICTHVGAQDEFSLSAWPSPRVPLGGRVTLSCHSRLQFVMFTIFQTTGSQIRKSYTGLSNHVTINPVTPGHAGTYRCAGIYKHTSKQSAGSKSLKIIVTGLFTKPSISAHPSSLVHTGARVSLRCRSPLAFDEFVLYKEEHTQHSQQLDEGMEAGSHYVQAVFSMGPITPAHAGTYRCCGSFNHSPYEWSAPSDPLDIVITENTKSTPLSFVESTPESDIHLPQGQSSNNLNILIGLSVAIISIGVCLSAFIGFRCYIKYYTTMANTEPMEGHRMDEGGPAVEETQEVMYAQLNHQTLSQTGLTPASPCPKYLSEDPSIYVTIHQAQAEARAAPSLCHRGH</sequence>
<evidence type="ECO:0000256" key="4">
    <source>
        <dbReference type="ARBA" id="ARBA00023319"/>
    </source>
</evidence>
<keyword evidence="5" id="KW-0812">Transmembrane</keyword>
<organism evidence="8 9">
    <name type="scientific">Macaca fascicularis</name>
    <name type="common">Crab-eating macaque</name>
    <name type="synonym">Cynomolgus monkey</name>
    <dbReference type="NCBI Taxonomy" id="9541"/>
    <lineage>
        <taxon>Eukaryota</taxon>
        <taxon>Metazoa</taxon>
        <taxon>Chordata</taxon>
        <taxon>Craniata</taxon>
        <taxon>Vertebrata</taxon>
        <taxon>Euteleostomi</taxon>
        <taxon>Mammalia</taxon>
        <taxon>Eutheria</taxon>
        <taxon>Euarchontoglires</taxon>
        <taxon>Primates</taxon>
        <taxon>Haplorrhini</taxon>
        <taxon>Catarrhini</taxon>
        <taxon>Cercopithecidae</taxon>
        <taxon>Cercopithecinae</taxon>
        <taxon>Macaca</taxon>
    </lineage>
</organism>
<dbReference type="Gene3D" id="2.60.40.10">
    <property type="entry name" value="Immunoglobulins"/>
    <property type="match status" value="2"/>
</dbReference>
<reference evidence="8 9" key="1">
    <citation type="submission" date="2013-03" db="EMBL/GenBank/DDBJ databases">
        <authorList>
            <person name="Warren W."/>
            <person name="Wilson R.K."/>
        </authorList>
    </citation>
    <scope>NUCLEOTIDE SEQUENCE</scope>
</reference>
<name>A0A7N9D2J3_MACFA</name>
<keyword evidence="2" id="KW-0677">Repeat</keyword>
<proteinExistence type="predicted"/>
<dbReference type="InterPro" id="IPR050412">
    <property type="entry name" value="Ig-like_Receptors_ImmuneReg"/>
</dbReference>
<feature type="signal peptide" evidence="6">
    <location>
        <begin position="1"/>
        <end position="25"/>
    </location>
</feature>
<keyword evidence="3" id="KW-1015">Disulfide bond</keyword>
<dbReference type="InterPro" id="IPR036179">
    <property type="entry name" value="Ig-like_dom_sf"/>
</dbReference>
<feature type="transmembrane region" description="Helical" evidence="5">
    <location>
        <begin position="250"/>
        <end position="271"/>
    </location>
</feature>
<dbReference type="InterPro" id="IPR013783">
    <property type="entry name" value="Ig-like_fold"/>
</dbReference>
<dbReference type="GeneTree" id="ENSGT01150000286974"/>
<dbReference type="SUPFAM" id="SSF48726">
    <property type="entry name" value="Immunoglobulin"/>
    <property type="match status" value="2"/>
</dbReference>
<dbReference type="AlphaFoldDB" id="A0A7N9D2J3"/>
<keyword evidence="1 6" id="KW-0732">Signal</keyword>
<dbReference type="GO" id="GO:0005886">
    <property type="term" value="C:plasma membrane"/>
    <property type="evidence" value="ECO:0007669"/>
    <property type="project" value="TreeGrafter"/>
</dbReference>
<evidence type="ECO:0000256" key="3">
    <source>
        <dbReference type="ARBA" id="ARBA00023157"/>
    </source>
</evidence>
<dbReference type="InterPro" id="IPR013151">
    <property type="entry name" value="Immunoglobulin_dom"/>
</dbReference>
<reference evidence="8" key="2">
    <citation type="submission" date="2025-08" db="UniProtKB">
        <authorList>
            <consortium name="Ensembl"/>
        </authorList>
    </citation>
    <scope>IDENTIFICATION</scope>
</reference>
<dbReference type="Bgee" id="ENSMFAG00000038087">
    <property type="expression patterns" value="Expressed in spleen"/>
</dbReference>
<evidence type="ECO:0000256" key="2">
    <source>
        <dbReference type="ARBA" id="ARBA00022737"/>
    </source>
</evidence>
<feature type="domain" description="Immunoglobulin" evidence="7">
    <location>
        <begin position="34"/>
        <end position="116"/>
    </location>
</feature>
<feature type="domain" description="Immunoglobulin" evidence="7">
    <location>
        <begin position="127"/>
        <end position="218"/>
    </location>
</feature>
<feature type="chain" id="PRO_5030899867" description="Immunoglobulin domain-containing protein" evidence="6">
    <location>
        <begin position="26"/>
        <end position="358"/>
    </location>
</feature>
<keyword evidence="4" id="KW-0393">Immunoglobulin domain</keyword>
<keyword evidence="5" id="KW-0472">Membrane</keyword>
<dbReference type="SMART" id="SM00409">
    <property type="entry name" value="IG"/>
    <property type="match status" value="2"/>
</dbReference>
<reference evidence="8" key="3">
    <citation type="submission" date="2025-09" db="UniProtKB">
        <authorList>
            <consortium name="Ensembl"/>
        </authorList>
    </citation>
    <scope>IDENTIFICATION</scope>
</reference>
<protein>
    <recommendedName>
        <fullName evidence="7">Immunoglobulin domain-containing protein</fullName>
    </recommendedName>
</protein>
<dbReference type="PANTHER" id="PTHR11738:SF192">
    <property type="entry name" value="KILLER CELL IMMUNOGLOBULIN-LIKE RECEPTOR-LIKE PROTEIN KIR3DX1-RELATED"/>
    <property type="match status" value="1"/>
</dbReference>
<keyword evidence="9" id="KW-1185">Reference proteome</keyword>
<dbReference type="Ensembl" id="ENSMFAT00000080111.1">
    <property type="protein sequence ID" value="ENSMFAP00000057669.1"/>
    <property type="gene ID" value="ENSMFAG00000038087.2"/>
</dbReference>
<dbReference type="Proteomes" id="UP000233100">
    <property type="component" value="Chromosome 19"/>
</dbReference>
<dbReference type="GO" id="GO:0002764">
    <property type="term" value="P:immune response-regulating signaling pathway"/>
    <property type="evidence" value="ECO:0007669"/>
    <property type="project" value="TreeGrafter"/>
</dbReference>
<evidence type="ECO:0000313" key="8">
    <source>
        <dbReference type="Ensembl" id="ENSMFAP00000057669.1"/>
    </source>
</evidence>
<dbReference type="PANTHER" id="PTHR11738">
    <property type="entry name" value="MHC CLASS I NK CELL RECEPTOR"/>
    <property type="match status" value="1"/>
</dbReference>
<accession>A0A7N9D2J3</accession>
<evidence type="ECO:0000256" key="6">
    <source>
        <dbReference type="SAM" id="SignalP"/>
    </source>
</evidence>
<keyword evidence="5" id="KW-1133">Transmembrane helix</keyword>